<dbReference type="Proteomes" id="UP000182658">
    <property type="component" value="Unassembled WGS sequence"/>
</dbReference>
<organism evidence="2 3">
    <name type="scientific">Coniochaeta ligniaria NRRL 30616</name>
    <dbReference type="NCBI Taxonomy" id="1408157"/>
    <lineage>
        <taxon>Eukaryota</taxon>
        <taxon>Fungi</taxon>
        <taxon>Dikarya</taxon>
        <taxon>Ascomycota</taxon>
        <taxon>Pezizomycotina</taxon>
        <taxon>Sordariomycetes</taxon>
        <taxon>Sordariomycetidae</taxon>
        <taxon>Coniochaetales</taxon>
        <taxon>Coniochaetaceae</taxon>
        <taxon>Coniochaeta</taxon>
    </lineage>
</organism>
<proteinExistence type="predicted"/>
<reference evidence="2 3" key="1">
    <citation type="submission" date="2016-10" db="EMBL/GenBank/DDBJ databases">
        <title>Draft genome sequence of Coniochaeta ligniaria NRRL30616, a lignocellulolytic fungus for bioabatement of inhibitors in plant biomass hydrolysates.</title>
        <authorList>
            <consortium name="DOE Joint Genome Institute"/>
            <person name="Jimenez D.J."/>
            <person name="Hector R.E."/>
            <person name="Riley R."/>
            <person name="Sun H."/>
            <person name="Grigoriev I.V."/>
            <person name="Van Elsas J.D."/>
            <person name="Nichols N.N."/>
        </authorList>
    </citation>
    <scope>NUCLEOTIDE SEQUENCE [LARGE SCALE GENOMIC DNA]</scope>
    <source>
        <strain evidence="2 3">NRRL 30616</strain>
    </source>
</reference>
<evidence type="ECO:0000313" key="2">
    <source>
        <dbReference type="EMBL" id="OIW33955.1"/>
    </source>
</evidence>
<feature type="compositionally biased region" description="Basic and acidic residues" evidence="1">
    <location>
        <begin position="279"/>
        <end position="288"/>
    </location>
</feature>
<dbReference type="AlphaFoldDB" id="A0A1J7J3M0"/>
<evidence type="ECO:0000256" key="1">
    <source>
        <dbReference type="SAM" id="MobiDB-lite"/>
    </source>
</evidence>
<evidence type="ECO:0000313" key="3">
    <source>
        <dbReference type="Proteomes" id="UP000182658"/>
    </source>
</evidence>
<dbReference type="InParanoid" id="A0A1J7J3M0"/>
<feature type="compositionally biased region" description="Basic and acidic residues" evidence="1">
    <location>
        <begin position="253"/>
        <end position="268"/>
    </location>
</feature>
<feature type="region of interest" description="Disordered" evidence="1">
    <location>
        <begin position="1"/>
        <end position="67"/>
    </location>
</feature>
<name>A0A1J7J3M0_9PEZI</name>
<dbReference type="EMBL" id="KV875094">
    <property type="protein sequence ID" value="OIW33955.1"/>
    <property type="molecule type" value="Genomic_DNA"/>
</dbReference>
<gene>
    <name evidence="2" type="ORF">CONLIGDRAFT_641025</name>
</gene>
<sequence length="366" mass="40458">MIPAFLPASPGPSDPRSWPPVPESPPPRSPPKLRRYPAWPGLVGDPNRPSCQPRMGGSDCTDRPKSQPPVFISASVSLWTSPHSLLKTFHRTCGQNLPFWPPGESAFPAPDTMPPGPPKMVTDWYQPDGAGALREVPCYSCACDVQRCYGSGSVPADGSCISCKKSGLICQELPERARDIARDLFGLKYPELFSPPRPAPSHITSRIEYSIHLRKLLTECLQEDQERRQAGDEGQVSRVHEADTKPLKRKHSGDHQRAENQKRAHLGEVDSMSLPSVMEEERTDKDNSRSALASVPSPHLAAAPVTSPKPQDSHVQAPEPVVVPDSPPADDTKALFVRVKELLTEARERFREGEDRLEEAVDLWFR</sequence>
<keyword evidence="3" id="KW-1185">Reference proteome</keyword>
<accession>A0A1J7J3M0</accession>
<protein>
    <submittedName>
        <fullName evidence="2">Uncharacterized protein</fullName>
    </submittedName>
</protein>
<feature type="region of interest" description="Disordered" evidence="1">
    <location>
        <begin position="224"/>
        <end position="330"/>
    </location>
</feature>
<feature type="compositionally biased region" description="Pro residues" evidence="1">
    <location>
        <begin position="9"/>
        <end position="30"/>
    </location>
</feature>